<dbReference type="RefSeq" id="WP_316018029.1">
    <property type="nucleotide sequence ID" value="NZ_JAWDID010000011.1"/>
</dbReference>
<evidence type="ECO:0000313" key="2">
    <source>
        <dbReference type="Proteomes" id="UP001254257"/>
    </source>
</evidence>
<organism evidence="1 2">
    <name type="scientific">Bosea rubneri</name>
    <dbReference type="NCBI Taxonomy" id="3075434"/>
    <lineage>
        <taxon>Bacteria</taxon>
        <taxon>Pseudomonadati</taxon>
        <taxon>Pseudomonadota</taxon>
        <taxon>Alphaproteobacteria</taxon>
        <taxon>Hyphomicrobiales</taxon>
        <taxon>Boseaceae</taxon>
        <taxon>Bosea</taxon>
    </lineage>
</organism>
<accession>A0ABU3S5U6</accession>
<reference evidence="1 2" key="1">
    <citation type="submission" date="2023-09" db="EMBL/GenBank/DDBJ databases">
        <title>Whole genome shotgun sequencing (WGS) of Bosea sp. ZW T0_25, isolated from stored onions (Allium cepa).</title>
        <authorList>
            <person name="Stoll D.A."/>
            <person name="Huch M."/>
        </authorList>
    </citation>
    <scope>NUCLEOTIDE SEQUENCE [LARGE SCALE GENOMIC DNA]</scope>
    <source>
        <strain evidence="1 2">ZW T0_25</strain>
    </source>
</reference>
<name>A0ABU3S5U6_9HYPH</name>
<dbReference type="InterPro" id="IPR029055">
    <property type="entry name" value="Ntn_hydrolases_N"/>
</dbReference>
<evidence type="ECO:0000313" key="1">
    <source>
        <dbReference type="EMBL" id="MDU0340156.1"/>
    </source>
</evidence>
<dbReference type="SUPFAM" id="SSF56235">
    <property type="entry name" value="N-terminal nucleophile aminohydrolases (Ntn hydrolases)"/>
    <property type="match status" value="1"/>
</dbReference>
<sequence length="249" mass="27035">MTYCLGILLPAGLILASDSRSSAGVDQIAVVEKLALFEVPGERVIAILSAGNLATTQAVVTMIRQYSRHKQESAGSVENRDILAARTMFDVAQIVGSTLREVLRLNRSFVEPYGDPNGTFLVAGQIAGEPHRLFQVYSAGNFIEALGRTQFLQLGETKYGKPILDRALSPTSGLDEAAKLALLSFDATIRSNLSVAPPIDMLHYESGSFSTRTLAKYDSNHPYWTDLRQRYSDGLTALVAGLPDPQFPS</sequence>
<comment type="caution">
    <text evidence="1">The sequence shown here is derived from an EMBL/GenBank/DDBJ whole genome shotgun (WGS) entry which is preliminary data.</text>
</comment>
<dbReference type="InterPro" id="IPR016545">
    <property type="entry name" value="UCP009120_prtse"/>
</dbReference>
<dbReference type="PIRSF" id="PIRSF009120">
    <property type="entry name" value="UCP009120_prtse"/>
    <property type="match status" value="1"/>
</dbReference>
<keyword evidence="2" id="KW-1185">Reference proteome</keyword>
<dbReference type="EMBL" id="JAWDID010000011">
    <property type="protein sequence ID" value="MDU0340156.1"/>
    <property type="molecule type" value="Genomic_DNA"/>
</dbReference>
<proteinExistence type="predicted"/>
<dbReference type="Proteomes" id="UP001254257">
    <property type="component" value="Unassembled WGS sequence"/>
</dbReference>
<gene>
    <name evidence="1" type="ORF">RKE40_09705</name>
</gene>
<protein>
    <submittedName>
        <fullName evidence="1">Peptidase</fullName>
    </submittedName>
</protein>
<dbReference type="Gene3D" id="3.60.20.10">
    <property type="entry name" value="Glutamine Phosphoribosylpyrophosphate, subunit 1, domain 1"/>
    <property type="match status" value="1"/>
</dbReference>